<comment type="caution">
    <text evidence="2">The sequence shown here is derived from an EMBL/GenBank/DDBJ whole genome shotgun (WGS) entry which is preliminary data.</text>
</comment>
<dbReference type="RefSeq" id="WP_377506310.1">
    <property type="nucleotide sequence ID" value="NZ_JBHULU010000013.1"/>
</dbReference>
<protein>
    <submittedName>
        <fullName evidence="2">Cold-shock protein</fullName>
    </submittedName>
</protein>
<evidence type="ECO:0000259" key="1">
    <source>
        <dbReference type="Pfam" id="PF00313"/>
    </source>
</evidence>
<dbReference type="EMBL" id="JBHULU010000013">
    <property type="protein sequence ID" value="MFD2514202.1"/>
    <property type="molecule type" value="Genomic_DNA"/>
</dbReference>
<evidence type="ECO:0000313" key="3">
    <source>
        <dbReference type="Proteomes" id="UP001597544"/>
    </source>
</evidence>
<dbReference type="InterPro" id="IPR012340">
    <property type="entry name" value="NA-bd_OB-fold"/>
</dbReference>
<dbReference type="Proteomes" id="UP001597544">
    <property type="component" value="Unassembled WGS sequence"/>
</dbReference>
<dbReference type="Pfam" id="PF00313">
    <property type="entry name" value="CSD"/>
    <property type="match status" value="1"/>
</dbReference>
<organism evidence="2 3">
    <name type="scientific">Pontibacter locisalis</name>
    <dbReference type="NCBI Taxonomy" id="1719035"/>
    <lineage>
        <taxon>Bacteria</taxon>
        <taxon>Pseudomonadati</taxon>
        <taxon>Bacteroidota</taxon>
        <taxon>Cytophagia</taxon>
        <taxon>Cytophagales</taxon>
        <taxon>Hymenobacteraceae</taxon>
        <taxon>Pontibacter</taxon>
    </lineage>
</organism>
<sequence>MKGIITKYFEDKGFGFIKDENETERFFHVSSIKGKDKFLNNITDYLYTTWLDRKCYVVDFEPYENEKGLNSLNIELTNQVFNEKPTNSEFEALVTDIDYYRDSLTRTSSGYKKGQSAPFGATAGGNGTYRLGYPEVIRELNLYFRRVDDIGWGTIDIRDLALKVNGRSKITDRFVSSLNNHLVGRTVSILPKNNEWYLKDSSVLVI</sequence>
<accession>A0ABW5IMN7</accession>
<dbReference type="Gene3D" id="2.40.50.140">
    <property type="entry name" value="Nucleic acid-binding proteins"/>
    <property type="match status" value="1"/>
</dbReference>
<dbReference type="InterPro" id="IPR002059">
    <property type="entry name" value="CSP_DNA-bd"/>
</dbReference>
<feature type="domain" description="CSD" evidence="1">
    <location>
        <begin position="1"/>
        <end position="37"/>
    </location>
</feature>
<proteinExistence type="predicted"/>
<dbReference type="SUPFAM" id="SSF50249">
    <property type="entry name" value="Nucleic acid-binding proteins"/>
    <property type="match status" value="1"/>
</dbReference>
<gene>
    <name evidence="2" type="ORF">ACFSRY_10015</name>
</gene>
<name>A0ABW5IMN7_9BACT</name>
<keyword evidence="3" id="KW-1185">Reference proteome</keyword>
<reference evidence="3" key="1">
    <citation type="journal article" date="2019" name="Int. J. Syst. Evol. Microbiol.">
        <title>The Global Catalogue of Microorganisms (GCM) 10K type strain sequencing project: providing services to taxonomists for standard genome sequencing and annotation.</title>
        <authorList>
            <consortium name="The Broad Institute Genomics Platform"/>
            <consortium name="The Broad Institute Genome Sequencing Center for Infectious Disease"/>
            <person name="Wu L."/>
            <person name="Ma J."/>
        </authorList>
    </citation>
    <scope>NUCLEOTIDE SEQUENCE [LARGE SCALE GENOMIC DNA]</scope>
    <source>
        <strain evidence="3">KCTC 42498</strain>
    </source>
</reference>
<evidence type="ECO:0000313" key="2">
    <source>
        <dbReference type="EMBL" id="MFD2514202.1"/>
    </source>
</evidence>